<dbReference type="InterPro" id="IPR029063">
    <property type="entry name" value="SAM-dependent_MTases_sf"/>
</dbReference>
<dbReference type="SFLD" id="SFLDG01067">
    <property type="entry name" value="SPASM/twitch_domain_containing"/>
    <property type="match status" value="1"/>
</dbReference>
<sequence length="1028" mass="112649">MPFEPHEWRRLFWEDIPVYVRPDPPCWFVPNEAADRLLQKALKDPSVLETPEGARFRERLPDGCPSDYTGRGDVLRLNGLKEFWIHLTDRCNLSCTHCLFAASPSRSRELSTNVALQAVRQAHALGCRLFALTGGEPFVYREFPAIVHEILRLPDTHVVVLTNALGARAVLTRHRWNPERLHLQVSLDGLEKRHDAVRGKGAFSRTVRELRALSRRGFPFTLSMCPTRSNLADVSHLADVARDLGASNIHFMWYFVRGRGVPNEFVPTDELFDAVRRTVERAELLGVSVDNVRALASQVFSPPGTRHDGTGMAWESLALGPDGNLYPSAALVGLAELAVPWPHGLEKAWKKSSVFERIRRETVAALEHPLRFLLGGGDSDHSYLAAGRFLGADPYMDLYERLAQWLIVRRASEPAVTHRPALRLKMGDVLQSCAKADHGVTFTHSNCLLALASPSSLSVVRDFYAEAAVRPKLDILNPATYPVEWMAHVPEKYRFRGYGCGSPVVDAELQEGETVVDLGCGSGLECFMAAKQVGQNGRVIGIDMLEAMLQRAREGARATVKRLGYDNMAFCRALLESLPLKDHTAHVVVSNCVLNLSSDKRGAFQEIYRVLRPGGRLVVSDVVCDTDPDSSIRNDPVLHGECLAGALTQRDLVGLLEESGFQTIRFLKRFPYRTVRGHRFYSLTFEARKEADADTVSVLYPGPFALVQTFGGKTLRPGSVEHIPTSEAEILDDQLWILDDAGAVTNRQGEGGCACARPEDRAATGSVAPMRRTPVSSSLTTGQSIALRRRSGCMVCGEPLCYAPSERLQTCTYCGDRFLSSAHCVKGHFVCDACHSGDALAVMEHLCLSSNETDLILLMDKIRRHPAMPVHGPEHHALVPAVIVTASRNAGEAVSDEAIRSALRRGSQVPGGSCGFMGCCGAAVGVGIAFSILLEANPVKGRQRCVAQQATLAALAAISSLDAARCCQRDSWIALKKAAELSEPFLGRSLSANHTLKCRQQARNLECEGARCPVMRSLNGRVGEGLLA</sequence>
<dbReference type="GO" id="GO:0003824">
    <property type="term" value="F:catalytic activity"/>
    <property type="evidence" value="ECO:0007669"/>
    <property type="project" value="InterPro"/>
</dbReference>
<dbReference type="Pfam" id="PF13847">
    <property type="entry name" value="Methyltransf_31"/>
    <property type="match status" value="1"/>
</dbReference>
<keyword evidence="8" id="KW-1185">Reference proteome</keyword>
<dbReference type="OrthoDB" id="9765084at2"/>
<keyword evidence="3" id="KW-0479">Metal-binding</keyword>
<keyword evidence="5" id="KW-0411">Iron-sulfur</keyword>
<protein>
    <submittedName>
        <fullName evidence="7">MoaA/NifB/PqqE/SkfB family radical SAM enzyme</fullName>
    </submittedName>
</protein>
<comment type="caution">
    <text evidence="7">The sequence shown here is derived from an EMBL/GenBank/DDBJ whole genome shotgun (WGS) entry which is preliminary data.</text>
</comment>
<dbReference type="InterPro" id="IPR050377">
    <property type="entry name" value="Radical_SAM_PqqE_MftC-like"/>
</dbReference>
<dbReference type="Proteomes" id="UP000276223">
    <property type="component" value="Unassembled WGS sequence"/>
</dbReference>
<dbReference type="Pfam" id="PF18978">
    <property type="entry name" value="DUF5714"/>
    <property type="match status" value="1"/>
</dbReference>
<evidence type="ECO:0000313" key="8">
    <source>
        <dbReference type="Proteomes" id="UP000276223"/>
    </source>
</evidence>
<dbReference type="SUPFAM" id="SSF102114">
    <property type="entry name" value="Radical SAM enzymes"/>
    <property type="match status" value="1"/>
</dbReference>
<proteinExistence type="predicted"/>
<evidence type="ECO:0000256" key="1">
    <source>
        <dbReference type="ARBA" id="ARBA00001966"/>
    </source>
</evidence>
<dbReference type="InterPro" id="IPR013785">
    <property type="entry name" value="Aldolase_TIM"/>
</dbReference>
<dbReference type="Gene3D" id="3.40.50.150">
    <property type="entry name" value="Vaccinia Virus protein VP39"/>
    <property type="match status" value="1"/>
</dbReference>
<dbReference type="Pfam" id="PF04055">
    <property type="entry name" value="Radical_SAM"/>
    <property type="match status" value="1"/>
</dbReference>
<dbReference type="AlphaFoldDB" id="A0A3N1UQI7"/>
<dbReference type="InterPro" id="IPR043768">
    <property type="entry name" value="DUF5714"/>
</dbReference>
<dbReference type="PANTHER" id="PTHR11228:SF7">
    <property type="entry name" value="PQQA PEPTIDE CYCLASE"/>
    <property type="match status" value="1"/>
</dbReference>
<name>A0A3N1UQI7_9BACT</name>
<gene>
    <name evidence="7" type="ORF">EDC27_2753</name>
</gene>
<evidence type="ECO:0000256" key="3">
    <source>
        <dbReference type="ARBA" id="ARBA00022723"/>
    </source>
</evidence>
<dbReference type="SUPFAM" id="SSF53335">
    <property type="entry name" value="S-adenosyl-L-methionine-dependent methyltransferases"/>
    <property type="match status" value="1"/>
</dbReference>
<dbReference type="SFLD" id="SFLDS00029">
    <property type="entry name" value="Radical_SAM"/>
    <property type="match status" value="1"/>
</dbReference>
<dbReference type="SFLD" id="SFLDG01386">
    <property type="entry name" value="main_SPASM_domain-containing"/>
    <property type="match status" value="1"/>
</dbReference>
<organism evidence="7 8">
    <name type="scientific">Desulfosoma caldarium</name>
    <dbReference type="NCBI Taxonomy" id="610254"/>
    <lineage>
        <taxon>Bacteria</taxon>
        <taxon>Pseudomonadati</taxon>
        <taxon>Thermodesulfobacteriota</taxon>
        <taxon>Syntrophobacteria</taxon>
        <taxon>Syntrophobacterales</taxon>
        <taxon>Syntrophobacteraceae</taxon>
        <taxon>Desulfosoma</taxon>
    </lineage>
</organism>
<evidence type="ECO:0000256" key="2">
    <source>
        <dbReference type="ARBA" id="ARBA00022691"/>
    </source>
</evidence>
<dbReference type="CDD" id="cd01335">
    <property type="entry name" value="Radical_SAM"/>
    <property type="match status" value="1"/>
</dbReference>
<dbReference type="InterPro" id="IPR025714">
    <property type="entry name" value="Methyltranfer_dom"/>
</dbReference>
<evidence type="ECO:0000259" key="6">
    <source>
        <dbReference type="PROSITE" id="PS51918"/>
    </source>
</evidence>
<evidence type="ECO:0000256" key="4">
    <source>
        <dbReference type="ARBA" id="ARBA00023004"/>
    </source>
</evidence>
<dbReference type="PROSITE" id="PS51918">
    <property type="entry name" value="RADICAL_SAM"/>
    <property type="match status" value="1"/>
</dbReference>
<dbReference type="GO" id="GO:0046872">
    <property type="term" value="F:metal ion binding"/>
    <property type="evidence" value="ECO:0007669"/>
    <property type="project" value="UniProtKB-KW"/>
</dbReference>
<dbReference type="CDD" id="cd02440">
    <property type="entry name" value="AdoMet_MTases"/>
    <property type="match status" value="1"/>
</dbReference>
<dbReference type="EMBL" id="RJVA01000015">
    <property type="protein sequence ID" value="ROQ90141.1"/>
    <property type="molecule type" value="Genomic_DNA"/>
</dbReference>
<dbReference type="InterPro" id="IPR058240">
    <property type="entry name" value="rSAM_sf"/>
</dbReference>
<dbReference type="RefSeq" id="WP_123291204.1">
    <property type="nucleotide sequence ID" value="NZ_RJVA01000015.1"/>
</dbReference>
<evidence type="ECO:0000256" key="5">
    <source>
        <dbReference type="ARBA" id="ARBA00023014"/>
    </source>
</evidence>
<dbReference type="PANTHER" id="PTHR11228">
    <property type="entry name" value="RADICAL SAM DOMAIN PROTEIN"/>
    <property type="match status" value="1"/>
</dbReference>
<evidence type="ECO:0000313" key="7">
    <source>
        <dbReference type="EMBL" id="ROQ90141.1"/>
    </source>
</evidence>
<dbReference type="Gene3D" id="3.20.20.70">
    <property type="entry name" value="Aldolase class I"/>
    <property type="match status" value="1"/>
</dbReference>
<comment type="cofactor">
    <cofactor evidence="1">
        <name>[4Fe-4S] cluster</name>
        <dbReference type="ChEBI" id="CHEBI:49883"/>
    </cofactor>
</comment>
<reference evidence="7 8" key="1">
    <citation type="submission" date="2018-11" db="EMBL/GenBank/DDBJ databases">
        <title>Genomic Encyclopedia of Type Strains, Phase IV (KMG-IV): sequencing the most valuable type-strain genomes for metagenomic binning, comparative biology and taxonomic classification.</title>
        <authorList>
            <person name="Goeker M."/>
        </authorList>
    </citation>
    <scope>NUCLEOTIDE SEQUENCE [LARGE SCALE GENOMIC DNA]</scope>
    <source>
        <strain evidence="7 8">DSM 22027</strain>
    </source>
</reference>
<keyword evidence="4" id="KW-0408">Iron</keyword>
<accession>A0A3N1UQI7</accession>
<feature type="domain" description="Radical SAM core" evidence="6">
    <location>
        <begin position="77"/>
        <end position="288"/>
    </location>
</feature>
<keyword evidence="2" id="KW-0949">S-adenosyl-L-methionine</keyword>
<dbReference type="GO" id="GO:0051536">
    <property type="term" value="F:iron-sulfur cluster binding"/>
    <property type="evidence" value="ECO:0007669"/>
    <property type="project" value="UniProtKB-KW"/>
</dbReference>
<dbReference type="InterPro" id="IPR007197">
    <property type="entry name" value="rSAM"/>
</dbReference>